<dbReference type="GeneID" id="20209191"/>
<evidence type="ECO:0000256" key="1">
    <source>
        <dbReference type="SAM" id="MobiDB-lite"/>
    </source>
</evidence>
<dbReference type="Proteomes" id="UP000015101">
    <property type="component" value="Unassembled WGS sequence"/>
</dbReference>
<gene>
    <name evidence="3" type="primary">20209191</name>
    <name evidence="2" type="ORF">HELRODRAFT_183731</name>
</gene>
<reference evidence="3" key="3">
    <citation type="submission" date="2015-06" db="UniProtKB">
        <authorList>
            <consortium name="EnsemblMetazoa"/>
        </authorList>
    </citation>
    <scope>IDENTIFICATION</scope>
</reference>
<dbReference type="EMBL" id="KB095891">
    <property type="protein sequence ID" value="ESO10319.1"/>
    <property type="molecule type" value="Genomic_DNA"/>
</dbReference>
<dbReference type="RefSeq" id="XP_009011565.1">
    <property type="nucleotide sequence ID" value="XM_009013317.1"/>
</dbReference>
<dbReference type="CTD" id="20209191"/>
<proteinExistence type="predicted"/>
<dbReference type="InParanoid" id="T1FK42"/>
<accession>T1FK42</accession>
<dbReference type="EnsemblMetazoa" id="HelroT183731">
    <property type="protein sequence ID" value="HelroP183731"/>
    <property type="gene ID" value="HelroG183731"/>
</dbReference>
<feature type="region of interest" description="Disordered" evidence="1">
    <location>
        <begin position="1"/>
        <end position="24"/>
    </location>
</feature>
<sequence length="242" mass="27523">MEKPPTSKLNLNQGMYKDKSYDGYVGDDDDYDEVSIRNVCSNSTSEVDEHANAMMRERGDGNKDVKLEEKEDVNAVTSLSMSHQSTYHNANVVASNSSEELHSEQYRTVFSQFKPFWVNDHKNVSHPPIDHLQVYNNENSGDDEDVFDKPLISKIVNDINLHFEGDDDSDSKSEEKYRKIPLGYNLAKLISKERVTANRLYYSANNINNVNNNNNDVNKLYFSSNVHHNANASNKCSNTNNS</sequence>
<reference evidence="2 4" key="2">
    <citation type="journal article" date="2013" name="Nature">
        <title>Insights into bilaterian evolution from three spiralian genomes.</title>
        <authorList>
            <person name="Simakov O."/>
            <person name="Marletaz F."/>
            <person name="Cho S.J."/>
            <person name="Edsinger-Gonzales E."/>
            <person name="Havlak P."/>
            <person name="Hellsten U."/>
            <person name="Kuo D.H."/>
            <person name="Larsson T."/>
            <person name="Lv J."/>
            <person name="Arendt D."/>
            <person name="Savage R."/>
            <person name="Osoegawa K."/>
            <person name="de Jong P."/>
            <person name="Grimwood J."/>
            <person name="Chapman J.A."/>
            <person name="Shapiro H."/>
            <person name="Aerts A."/>
            <person name="Otillar R.P."/>
            <person name="Terry A.Y."/>
            <person name="Boore J.L."/>
            <person name="Grigoriev I.V."/>
            <person name="Lindberg D.R."/>
            <person name="Seaver E.C."/>
            <person name="Weisblat D.A."/>
            <person name="Putnam N.H."/>
            <person name="Rokhsar D.S."/>
        </authorList>
    </citation>
    <scope>NUCLEOTIDE SEQUENCE</scope>
</reference>
<protein>
    <submittedName>
        <fullName evidence="2 3">Uncharacterized protein</fullName>
    </submittedName>
</protein>
<evidence type="ECO:0000313" key="2">
    <source>
        <dbReference type="EMBL" id="ESO10319.1"/>
    </source>
</evidence>
<reference evidence="4" key="1">
    <citation type="submission" date="2012-12" db="EMBL/GenBank/DDBJ databases">
        <authorList>
            <person name="Hellsten U."/>
            <person name="Grimwood J."/>
            <person name="Chapman J.A."/>
            <person name="Shapiro H."/>
            <person name="Aerts A."/>
            <person name="Otillar R.P."/>
            <person name="Terry A.Y."/>
            <person name="Boore J.L."/>
            <person name="Simakov O."/>
            <person name="Marletaz F."/>
            <person name="Cho S.-J."/>
            <person name="Edsinger-Gonzales E."/>
            <person name="Havlak P."/>
            <person name="Kuo D.-H."/>
            <person name="Larsson T."/>
            <person name="Lv J."/>
            <person name="Arendt D."/>
            <person name="Savage R."/>
            <person name="Osoegawa K."/>
            <person name="de Jong P."/>
            <person name="Lindberg D.R."/>
            <person name="Seaver E.C."/>
            <person name="Weisblat D.A."/>
            <person name="Putnam N.H."/>
            <person name="Grigoriev I.V."/>
            <person name="Rokhsar D.S."/>
        </authorList>
    </citation>
    <scope>NUCLEOTIDE SEQUENCE</scope>
</reference>
<dbReference type="EMBL" id="AMQM01008972">
    <property type="status" value="NOT_ANNOTATED_CDS"/>
    <property type="molecule type" value="Genomic_DNA"/>
</dbReference>
<name>T1FK42_HELRO</name>
<organism evidence="3 4">
    <name type="scientific">Helobdella robusta</name>
    <name type="common">Californian leech</name>
    <dbReference type="NCBI Taxonomy" id="6412"/>
    <lineage>
        <taxon>Eukaryota</taxon>
        <taxon>Metazoa</taxon>
        <taxon>Spiralia</taxon>
        <taxon>Lophotrochozoa</taxon>
        <taxon>Annelida</taxon>
        <taxon>Clitellata</taxon>
        <taxon>Hirudinea</taxon>
        <taxon>Rhynchobdellida</taxon>
        <taxon>Glossiphoniidae</taxon>
        <taxon>Helobdella</taxon>
    </lineage>
</organism>
<dbReference type="KEGG" id="hro:HELRODRAFT_183731"/>
<evidence type="ECO:0000313" key="3">
    <source>
        <dbReference type="EnsemblMetazoa" id="HelroP183731"/>
    </source>
</evidence>
<dbReference type="HOGENOM" id="CLU_1148288_0_0_1"/>
<dbReference type="AlphaFoldDB" id="T1FK42"/>
<evidence type="ECO:0000313" key="4">
    <source>
        <dbReference type="Proteomes" id="UP000015101"/>
    </source>
</evidence>
<keyword evidence="4" id="KW-1185">Reference proteome</keyword>